<proteinExistence type="predicted"/>
<dbReference type="SUPFAM" id="SSF47413">
    <property type="entry name" value="lambda repressor-like DNA-binding domains"/>
    <property type="match status" value="1"/>
</dbReference>
<comment type="caution">
    <text evidence="2">The sequence shown here is derived from an EMBL/GenBank/DDBJ whole genome shotgun (WGS) entry which is preliminary data.</text>
</comment>
<evidence type="ECO:0000313" key="2">
    <source>
        <dbReference type="EMBL" id="MCL6273849.1"/>
    </source>
</evidence>
<gene>
    <name evidence="2" type="ORF">M3P19_07510</name>
</gene>
<dbReference type="SMART" id="SM00530">
    <property type="entry name" value="HTH_XRE"/>
    <property type="match status" value="1"/>
</dbReference>
<evidence type="ECO:0000313" key="3">
    <source>
        <dbReference type="Proteomes" id="UP001203607"/>
    </source>
</evidence>
<dbReference type="Pfam" id="PF01381">
    <property type="entry name" value="HTH_3"/>
    <property type="match status" value="1"/>
</dbReference>
<dbReference type="Gene3D" id="1.10.260.40">
    <property type="entry name" value="lambda repressor-like DNA-binding domains"/>
    <property type="match status" value="1"/>
</dbReference>
<feature type="domain" description="HTH cro/C1-type" evidence="1">
    <location>
        <begin position="20"/>
        <end position="74"/>
    </location>
</feature>
<name>A0ABT0PR56_9FLAO</name>
<dbReference type="CDD" id="cd00093">
    <property type="entry name" value="HTH_XRE"/>
    <property type="match status" value="1"/>
</dbReference>
<protein>
    <submittedName>
        <fullName evidence="2">Helix-turn-helix transcriptional regulator</fullName>
    </submittedName>
</protein>
<dbReference type="EMBL" id="JAMFMA010000002">
    <property type="protein sequence ID" value="MCL6273849.1"/>
    <property type="molecule type" value="Genomic_DNA"/>
</dbReference>
<dbReference type="Proteomes" id="UP001203607">
    <property type="component" value="Unassembled WGS sequence"/>
</dbReference>
<sequence>MPKKISEEEKLYLTEFGKHIRILREAKGWTQADLVYEAGVHGNLVGRIERGERAANILQLKKIAIALDVNVVDLFK</sequence>
<accession>A0ABT0PR56</accession>
<dbReference type="PROSITE" id="PS50943">
    <property type="entry name" value="HTH_CROC1"/>
    <property type="match status" value="1"/>
</dbReference>
<keyword evidence="3" id="KW-1185">Reference proteome</keyword>
<dbReference type="RefSeq" id="WP_249657039.1">
    <property type="nucleotide sequence ID" value="NZ_JAMFMA010000002.1"/>
</dbReference>
<dbReference type="InterPro" id="IPR001387">
    <property type="entry name" value="Cro/C1-type_HTH"/>
</dbReference>
<evidence type="ECO:0000259" key="1">
    <source>
        <dbReference type="PROSITE" id="PS50943"/>
    </source>
</evidence>
<dbReference type="InterPro" id="IPR010982">
    <property type="entry name" value="Lambda_DNA-bd_dom_sf"/>
</dbReference>
<organism evidence="2 3">
    <name type="scientific">Flagellimonas spongiicola</name>
    <dbReference type="NCBI Taxonomy" id="2942208"/>
    <lineage>
        <taxon>Bacteria</taxon>
        <taxon>Pseudomonadati</taxon>
        <taxon>Bacteroidota</taxon>
        <taxon>Flavobacteriia</taxon>
        <taxon>Flavobacteriales</taxon>
        <taxon>Flavobacteriaceae</taxon>
        <taxon>Flagellimonas</taxon>
    </lineage>
</organism>
<reference evidence="2 3" key="1">
    <citation type="submission" date="2022-05" db="EMBL/GenBank/DDBJ databases">
        <authorList>
            <person name="Park J.-S."/>
        </authorList>
    </citation>
    <scope>NUCLEOTIDE SEQUENCE [LARGE SCALE GENOMIC DNA]</scope>
    <source>
        <strain evidence="2 3">2012CJ35-5</strain>
    </source>
</reference>